<gene>
    <name evidence="4" type="ORF">NQ502_09470</name>
</gene>
<dbReference type="PANTHER" id="PTHR44757">
    <property type="entry name" value="DIGUANYLATE CYCLASE DGCP"/>
    <property type="match status" value="1"/>
</dbReference>
<dbReference type="SUPFAM" id="SSF55073">
    <property type="entry name" value="Nucleotide cyclase"/>
    <property type="match status" value="1"/>
</dbReference>
<dbReference type="InterPro" id="IPR029787">
    <property type="entry name" value="Nucleotide_cyclase"/>
</dbReference>
<keyword evidence="4" id="KW-0548">Nucleotidyltransferase</keyword>
<dbReference type="InterPro" id="IPR000160">
    <property type="entry name" value="GGDEF_dom"/>
</dbReference>
<dbReference type="NCBIfam" id="TIGR00254">
    <property type="entry name" value="GGDEF"/>
    <property type="match status" value="1"/>
</dbReference>
<feature type="transmembrane region" description="Helical" evidence="1">
    <location>
        <begin position="290"/>
        <end position="312"/>
    </location>
</feature>
<dbReference type="EC" id="2.7.7.65" evidence="4"/>
<protein>
    <submittedName>
        <fullName evidence="4">Diguanylate cyclase</fullName>
        <ecNumber evidence="4">2.7.7.65</ecNumber>
    </submittedName>
</protein>
<proteinExistence type="predicted"/>
<accession>A0ABY5VKT9</accession>
<organism evidence="4 5">
    <name type="scientific">Ruminococcus gauvreauii</name>
    <dbReference type="NCBI Taxonomy" id="438033"/>
    <lineage>
        <taxon>Bacteria</taxon>
        <taxon>Bacillati</taxon>
        <taxon>Bacillota</taxon>
        <taxon>Clostridia</taxon>
        <taxon>Eubacteriales</taxon>
        <taxon>Oscillospiraceae</taxon>
        <taxon>Ruminococcus</taxon>
    </lineage>
</organism>
<evidence type="ECO:0000313" key="4">
    <source>
        <dbReference type="EMBL" id="UWP61229.1"/>
    </source>
</evidence>
<feature type="domain" description="PAC" evidence="2">
    <location>
        <begin position="396"/>
        <end position="447"/>
    </location>
</feature>
<dbReference type="Pfam" id="PF00990">
    <property type="entry name" value="GGDEF"/>
    <property type="match status" value="1"/>
</dbReference>
<dbReference type="InterPro" id="IPR052155">
    <property type="entry name" value="Biofilm_reg_signaling"/>
</dbReference>
<keyword evidence="1" id="KW-0472">Membrane</keyword>
<dbReference type="PROSITE" id="PS50887">
    <property type="entry name" value="GGDEF"/>
    <property type="match status" value="1"/>
</dbReference>
<feature type="domain" description="GGDEF" evidence="3">
    <location>
        <begin position="475"/>
        <end position="606"/>
    </location>
</feature>
<keyword evidence="4" id="KW-0808">Transferase</keyword>
<dbReference type="InterPro" id="IPR035965">
    <property type="entry name" value="PAS-like_dom_sf"/>
</dbReference>
<dbReference type="SMART" id="SM00267">
    <property type="entry name" value="GGDEF"/>
    <property type="match status" value="1"/>
</dbReference>
<dbReference type="PROSITE" id="PS50113">
    <property type="entry name" value="PAC"/>
    <property type="match status" value="1"/>
</dbReference>
<dbReference type="EMBL" id="CP102290">
    <property type="protein sequence ID" value="UWP61229.1"/>
    <property type="molecule type" value="Genomic_DNA"/>
</dbReference>
<keyword evidence="1" id="KW-0812">Transmembrane</keyword>
<reference evidence="4" key="1">
    <citation type="journal article" date="2022" name="Cell">
        <title>Design, construction, and in vivo augmentation of a complex gut microbiome.</title>
        <authorList>
            <person name="Cheng A.G."/>
            <person name="Ho P.Y."/>
            <person name="Aranda-Diaz A."/>
            <person name="Jain S."/>
            <person name="Yu F.B."/>
            <person name="Meng X."/>
            <person name="Wang M."/>
            <person name="Iakiviak M."/>
            <person name="Nagashima K."/>
            <person name="Zhao A."/>
            <person name="Murugkar P."/>
            <person name="Patil A."/>
            <person name="Atabakhsh K."/>
            <person name="Weakley A."/>
            <person name="Yan J."/>
            <person name="Brumbaugh A.R."/>
            <person name="Higginbottom S."/>
            <person name="Dimas A."/>
            <person name="Shiver A.L."/>
            <person name="Deutschbauer A."/>
            <person name="Neff N."/>
            <person name="Sonnenburg J.L."/>
            <person name="Huang K.C."/>
            <person name="Fischbach M.A."/>
        </authorList>
    </citation>
    <scope>NUCLEOTIDE SEQUENCE</scope>
    <source>
        <strain evidence="4">DSM 19829</strain>
    </source>
</reference>
<evidence type="ECO:0000259" key="2">
    <source>
        <dbReference type="PROSITE" id="PS50113"/>
    </source>
</evidence>
<dbReference type="PANTHER" id="PTHR44757:SF2">
    <property type="entry name" value="BIOFILM ARCHITECTURE MAINTENANCE PROTEIN MBAA"/>
    <property type="match status" value="1"/>
</dbReference>
<dbReference type="Pfam" id="PF08447">
    <property type="entry name" value="PAS_3"/>
    <property type="match status" value="1"/>
</dbReference>
<dbReference type="RefSeq" id="WP_028527706.1">
    <property type="nucleotide sequence ID" value="NZ_CABLBR010000004.1"/>
</dbReference>
<dbReference type="Proteomes" id="UP001060164">
    <property type="component" value="Chromosome"/>
</dbReference>
<dbReference type="GO" id="GO:0052621">
    <property type="term" value="F:diguanylate cyclase activity"/>
    <property type="evidence" value="ECO:0007669"/>
    <property type="project" value="UniProtKB-EC"/>
</dbReference>
<keyword evidence="5" id="KW-1185">Reference proteome</keyword>
<dbReference type="CDD" id="cd00130">
    <property type="entry name" value="PAS"/>
    <property type="match status" value="1"/>
</dbReference>
<evidence type="ECO:0000313" key="5">
    <source>
        <dbReference type="Proteomes" id="UP001060164"/>
    </source>
</evidence>
<sequence>MKSRNSSPKLKLRLSILCTLIFILSVGILFAVYQQSLNMQFEHMETENLTAYALNQSQYVSTLLAGLQGRMSAAAQVLSTSSVNPEGKWASDYLENLCESYEYSIQYVTAEECYDMVTRPAAPAEDMEIYEKLMAGESVISSIHYSTRLNDYFFAFGQPVQRSGQTVGMLRCTVSADMLLTPIPTSSFYKNSVQCIVDSDGYILFSNHDENWMGTNLLETLKKNNVSDKSVDLLRPALKEDHNTTVKFKLDHTNYFCSSVSLGYNDWNLVQITKTSAVDAVLHKILKSTVAVSLAVILLTILIAVLVFRVIIRQQQKIQLEEARYAALSNFTDTILFEYDVKSDLIELTPNATQMLDLEQTTFEHFLDHEFEILHFEDSQPLKKMMRSCLHNTSPQSLEIRLLQKDKQWLWYECQVQPVATEGIVVKLMGKLSNISGRKTKELKLLRQTKTDPLTGLLNLEGIRSSIGRELSEKKTGFLFMMDIDNFKYINDTYGHDTGDQILKEAGVLLRRTFREYDPVGRVGGDEFIAFMGDTDNQDIACMKGELIIQRFSELKLNGISQISISVGIAGCPVCGSSYEALYKAADTAMYKAKSCGKNQFYFHEYE</sequence>
<dbReference type="SUPFAM" id="SSF55785">
    <property type="entry name" value="PYP-like sensor domain (PAS domain)"/>
    <property type="match status" value="1"/>
</dbReference>
<dbReference type="Gene3D" id="3.30.450.20">
    <property type="entry name" value="PAS domain"/>
    <property type="match status" value="2"/>
</dbReference>
<dbReference type="InterPro" id="IPR013655">
    <property type="entry name" value="PAS_fold_3"/>
</dbReference>
<feature type="transmembrane region" description="Helical" evidence="1">
    <location>
        <begin position="12"/>
        <end position="33"/>
    </location>
</feature>
<dbReference type="InterPro" id="IPR000014">
    <property type="entry name" value="PAS"/>
</dbReference>
<evidence type="ECO:0000256" key="1">
    <source>
        <dbReference type="SAM" id="Phobius"/>
    </source>
</evidence>
<dbReference type="CDD" id="cd01949">
    <property type="entry name" value="GGDEF"/>
    <property type="match status" value="1"/>
</dbReference>
<evidence type="ECO:0000259" key="3">
    <source>
        <dbReference type="PROSITE" id="PS50887"/>
    </source>
</evidence>
<dbReference type="InterPro" id="IPR000700">
    <property type="entry name" value="PAS-assoc_C"/>
</dbReference>
<dbReference type="InterPro" id="IPR043128">
    <property type="entry name" value="Rev_trsase/Diguanyl_cyclase"/>
</dbReference>
<name>A0ABY5VKT9_9FIRM</name>
<dbReference type="Gene3D" id="3.30.70.270">
    <property type="match status" value="1"/>
</dbReference>
<keyword evidence="1" id="KW-1133">Transmembrane helix</keyword>